<dbReference type="Proteomes" id="UP000594967">
    <property type="component" value="Chromosome"/>
</dbReference>
<organism evidence="1 2">
    <name type="scientific">Serratia plymuthica</name>
    <dbReference type="NCBI Taxonomy" id="82996"/>
    <lineage>
        <taxon>Bacteria</taxon>
        <taxon>Pseudomonadati</taxon>
        <taxon>Pseudomonadota</taxon>
        <taxon>Gammaproteobacteria</taxon>
        <taxon>Enterobacterales</taxon>
        <taxon>Yersiniaceae</taxon>
        <taxon>Serratia</taxon>
    </lineage>
</organism>
<protein>
    <submittedName>
        <fullName evidence="1">Uncharacterized protein</fullName>
    </submittedName>
</protein>
<proteinExistence type="predicted"/>
<evidence type="ECO:0000313" key="2">
    <source>
        <dbReference type="Proteomes" id="UP000594967"/>
    </source>
</evidence>
<reference evidence="1 2" key="1">
    <citation type="submission" date="2020-12" db="EMBL/GenBank/DDBJ databases">
        <title>FDA dAtabase for Regulatory Grade micrObial Sequences (FDA-ARGOS): Supporting development and validation of Infectious Disease Dx tests.</title>
        <authorList>
            <person name="Sproer C."/>
            <person name="Gronow S."/>
            <person name="Severitt S."/>
            <person name="Schroder I."/>
            <person name="Tallon L."/>
            <person name="Sadzewicz L."/>
            <person name="Zhao X."/>
            <person name="Boylan J."/>
            <person name="Ott S."/>
            <person name="Bowen H."/>
            <person name="Vavikolanu K."/>
            <person name="Mehta A."/>
            <person name="Aluvathingal J."/>
            <person name="Nadendla S."/>
            <person name="Lowell S."/>
            <person name="Myers T."/>
            <person name="Yan Y."/>
            <person name="Sichtig H."/>
        </authorList>
    </citation>
    <scope>NUCLEOTIDE SEQUENCE [LARGE SCALE GENOMIC DNA]</scope>
    <source>
        <strain evidence="1 2">FDAARGOS_907</strain>
    </source>
</reference>
<gene>
    <name evidence="1" type="ORF">I6G64_24480</name>
</gene>
<name>A0A7T2WAD2_SERPL</name>
<accession>A0A7T2WAD2</accession>
<dbReference type="RefSeq" id="WP_155729008.1">
    <property type="nucleotide sequence ID" value="NZ_CAMITG010000002.1"/>
</dbReference>
<sequence>MSFPAVIFVGWYNEEHSHSGIRYVTAGQRRRGEDSQLLAQRKSVY</sequence>
<keyword evidence="2" id="KW-1185">Reference proteome</keyword>
<dbReference type="EMBL" id="CP065673">
    <property type="protein sequence ID" value="QPS20666.1"/>
    <property type="molecule type" value="Genomic_DNA"/>
</dbReference>
<evidence type="ECO:0000313" key="1">
    <source>
        <dbReference type="EMBL" id="QPS20666.1"/>
    </source>
</evidence>